<evidence type="ECO:0000313" key="2">
    <source>
        <dbReference type="EMBL" id="MBY0098862.1"/>
    </source>
</evidence>
<evidence type="ECO:0000313" key="3">
    <source>
        <dbReference type="Proteomes" id="UP000769780"/>
    </source>
</evidence>
<dbReference type="EMBL" id="JACWFH010000029">
    <property type="protein sequence ID" value="MBY0098862.1"/>
    <property type="molecule type" value="Genomic_DNA"/>
</dbReference>
<dbReference type="RefSeq" id="WP_221875080.1">
    <property type="nucleotide sequence ID" value="NZ_JACWFH010000029.1"/>
</dbReference>
<dbReference type="Proteomes" id="UP000769780">
    <property type="component" value="Unassembled WGS sequence"/>
</dbReference>
<organism evidence="2 3">
    <name type="scientific">Mesobacillus maritimus</name>
    <dbReference type="NCBI Taxonomy" id="1643336"/>
    <lineage>
        <taxon>Bacteria</taxon>
        <taxon>Bacillati</taxon>
        <taxon>Bacillota</taxon>
        <taxon>Bacilli</taxon>
        <taxon>Bacillales</taxon>
        <taxon>Bacillaceae</taxon>
        <taxon>Mesobacillus</taxon>
    </lineage>
</organism>
<gene>
    <name evidence="2" type="ORF">H0185_19025</name>
</gene>
<accession>A0ABS7K9B7</accession>
<reference evidence="2 3" key="1">
    <citation type="submission" date="2020-07" db="EMBL/GenBank/DDBJ databases">
        <title>Fungal Genomes of the International Space Station.</title>
        <authorList>
            <person name="Seuylemezian A."/>
            <person name="Singh N.K."/>
            <person name="Wood J."/>
            <person name="Venkateswaran K."/>
        </authorList>
    </citation>
    <scope>NUCLEOTIDE SEQUENCE [LARGE SCALE GENOMIC DNA]</scope>
    <source>
        <strain evidence="2 3">PL-B2</strain>
    </source>
</reference>
<protein>
    <submittedName>
        <fullName evidence="2">Uncharacterized protein</fullName>
    </submittedName>
</protein>
<name>A0ABS7K9B7_9BACI</name>
<evidence type="ECO:0000256" key="1">
    <source>
        <dbReference type="SAM" id="MobiDB-lite"/>
    </source>
</evidence>
<feature type="region of interest" description="Disordered" evidence="1">
    <location>
        <begin position="1"/>
        <end position="34"/>
    </location>
</feature>
<keyword evidence="3" id="KW-1185">Reference proteome</keyword>
<feature type="compositionally biased region" description="Basic and acidic residues" evidence="1">
    <location>
        <begin position="1"/>
        <end position="11"/>
    </location>
</feature>
<comment type="caution">
    <text evidence="2">The sequence shown here is derived from an EMBL/GenBank/DDBJ whole genome shotgun (WGS) entry which is preliminary data.</text>
</comment>
<sequence length="58" mass="6266">MRIHDPQGEKKNKGKPSKMDGQVHGGMMESVDQFANLISGAVSGVGDNHDENTKKKNS</sequence>
<proteinExistence type="predicted"/>